<dbReference type="FunFam" id="1.10.287.130:FF:000081">
    <property type="entry name" value="Hybrid sensor histidine kinase/response regulator"/>
    <property type="match status" value="1"/>
</dbReference>
<dbReference type="SUPFAM" id="SSF52172">
    <property type="entry name" value="CheY-like"/>
    <property type="match status" value="1"/>
</dbReference>
<dbReference type="PROSITE" id="PS50113">
    <property type="entry name" value="PAC"/>
    <property type="match status" value="1"/>
</dbReference>
<dbReference type="NCBIfam" id="NF041832">
    <property type="entry name" value="near_NosP_CTERM"/>
    <property type="match status" value="1"/>
</dbReference>
<dbReference type="PROSITE" id="PS50112">
    <property type="entry name" value="PAS"/>
    <property type="match status" value="1"/>
</dbReference>
<feature type="domain" description="PAS" evidence="11">
    <location>
        <begin position="72"/>
        <end position="109"/>
    </location>
</feature>
<evidence type="ECO:0000256" key="3">
    <source>
        <dbReference type="ARBA" id="ARBA00022553"/>
    </source>
</evidence>
<dbReference type="FunFam" id="3.30.565.10:FF:000049">
    <property type="entry name" value="Two-component sensor histidine kinase"/>
    <property type="match status" value="1"/>
</dbReference>
<dbReference type="InterPro" id="IPR036890">
    <property type="entry name" value="HATPase_C_sf"/>
</dbReference>
<feature type="region of interest" description="Disordered" evidence="8">
    <location>
        <begin position="1"/>
        <end position="37"/>
    </location>
</feature>
<evidence type="ECO:0000256" key="8">
    <source>
        <dbReference type="SAM" id="MobiDB-lite"/>
    </source>
</evidence>
<evidence type="ECO:0000259" key="10">
    <source>
        <dbReference type="PROSITE" id="PS50110"/>
    </source>
</evidence>
<evidence type="ECO:0000256" key="2">
    <source>
        <dbReference type="ARBA" id="ARBA00012438"/>
    </source>
</evidence>
<dbReference type="InterPro" id="IPR011006">
    <property type="entry name" value="CheY-like_superfamily"/>
</dbReference>
<feature type="domain" description="PAC" evidence="12">
    <location>
        <begin position="146"/>
        <end position="195"/>
    </location>
</feature>
<dbReference type="InterPro" id="IPR001789">
    <property type="entry name" value="Sig_transdc_resp-reg_receiver"/>
</dbReference>
<protein>
    <recommendedName>
        <fullName evidence="2">histidine kinase</fullName>
        <ecNumber evidence="2">2.7.13.3</ecNumber>
    </recommendedName>
</protein>
<dbReference type="EMBL" id="QQOH01000001">
    <property type="protein sequence ID" value="RDE24143.1"/>
    <property type="molecule type" value="Genomic_DNA"/>
</dbReference>
<keyword evidence="3 6" id="KW-0597">Phosphoprotein</keyword>
<dbReference type="InterPro" id="IPR000014">
    <property type="entry name" value="PAS"/>
</dbReference>
<dbReference type="Pfam" id="PF00072">
    <property type="entry name" value="Response_reg"/>
    <property type="match status" value="1"/>
</dbReference>
<comment type="catalytic activity">
    <reaction evidence="1">
        <text>ATP + protein L-histidine = ADP + protein N-phospho-L-histidine.</text>
        <dbReference type="EC" id="2.7.13.3"/>
    </reaction>
</comment>
<proteinExistence type="predicted"/>
<dbReference type="AlphaFoldDB" id="A0A369WSJ5"/>
<dbReference type="PANTHER" id="PTHR43047:SF9">
    <property type="entry name" value="HISTIDINE KINASE"/>
    <property type="match status" value="1"/>
</dbReference>
<feature type="domain" description="Histidine kinase" evidence="9">
    <location>
        <begin position="252"/>
        <end position="468"/>
    </location>
</feature>
<evidence type="ECO:0000256" key="4">
    <source>
        <dbReference type="ARBA" id="ARBA00022679"/>
    </source>
</evidence>
<keyword evidence="14" id="KW-1185">Reference proteome</keyword>
<evidence type="ECO:0000259" key="11">
    <source>
        <dbReference type="PROSITE" id="PS50112"/>
    </source>
</evidence>
<dbReference type="Pfam" id="PF00512">
    <property type="entry name" value="HisKA"/>
    <property type="match status" value="1"/>
</dbReference>
<dbReference type="CDD" id="cd00082">
    <property type="entry name" value="HisKA"/>
    <property type="match status" value="1"/>
</dbReference>
<feature type="modified residue" description="4-aspartylphosphate" evidence="6">
    <location>
        <position position="541"/>
    </location>
</feature>
<dbReference type="SUPFAM" id="SSF55785">
    <property type="entry name" value="PYP-like sensor domain (PAS domain)"/>
    <property type="match status" value="1"/>
</dbReference>
<organism evidence="13 14">
    <name type="scientific">Motiliproteus coralliicola</name>
    <dbReference type="NCBI Taxonomy" id="2283196"/>
    <lineage>
        <taxon>Bacteria</taxon>
        <taxon>Pseudomonadati</taxon>
        <taxon>Pseudomonadota</taxon>
        <taxon>Gammaproteobacteria</taxon>
        <taxon>Oceanospirillales</taxon>
        <taxon>Oceanospirillaceae</taxon>
        <taxon>Motiliproteus</taxon>
    </lineage>
</organism>
<reference evidence="13 14" key="1">
    <citation type="submission" date="2018-07" db="EMBL/GenBank/DDBJ databases">
        <title>Motiliproteus coralliicola sp. nov., a bacterium isolated from Coral.</title>
        <authorList>
            <person name="Wang G."/>
        </authorList>
    </citation>
    <scope>NUCLEOTIDE SEQUENCE [LARGE SCALE GENOMIC DNA]</scope>
    <source>
        <strain evidence="13 14">C34</strain>
    </source>
</reference>
<dbReference type="InterPro" id="IPR036097">
    <property type="entry name" value="HisK_dim/P_sf"/>
</dbReference>
<dbReference type="InterPro" id="IPR003661">
    <property type="entry name" value="HisK_dim/P_dom"/>
</dbReference>
<keyword evidence="7" id="KW-0175">Coiled coil</keyword>
<dbReference type="Gene3D" id="3.40.50.2300">
    <property type="match status" value="1"/>
</dbReference>
<dbReference type="GO" id="GO:0005886">
    <property type="term" value="C:plasma membrane"/>
    <property type="evidence" value="ECO:0007669"/>
    <property type="project" value="TreeGrafter"/>
</dbReference>
<feature type="domain" description="Response regulatory" evidence="10">
    <location>
        <begin position="492"/>
        <end position="611"/>
    </location>
</feature>
<dbReference type="SUPFAM" id="SSF55874">
    <property type="entry name" value="ATPase domain of HSP90 chaperone/DNA topoisomerase II/histidine kinase"/>
    <property type="match status" value="1"/>
</dbReference>
<dbReference type="GO" id="GO:0009927">
    <property type="term" value="F:histidine phosphotransfer kinase activity"/>
    <property type="evidence" value="ECO:0007669"/>
    <property type="project" value="TreeGrafter"/>
</dbReference>
<dbReference type="PROSITE" id="PS50109">
    <property type="entry name" value="HIS_KIN"/>
    <property type="match status" value="1"/>
</dbReference>
<evidence type="ECO:0000313" key="14">
    <source>
        <dbReference type="Proteomes" id="UP000253769"/>
    </source>
</evidence>
<dbReference type="InterPro" id="IPR005467">
    <property type="entry name" value="His_kinase_dom"/>
</dbReference>
<evidence type="ECO:0000259" key="9">
    <source>
        <dbReference type="PROSITE" id="PS50109"/>
    </source>
</evidence>
<dbReference type="PRINTS" id="PR00344">
    <property type="entry name" value="BCTRLSENSOR"/>
</dbReference>
<dbReference type="EC" id="2.7.13.3" evidence="2"/>
<evidence type="ECO:0000256" key="5">
    <source>
        <dbReference type="ARBA" id="ARBA00022777"/>
    </source>
</evidence>
<evidence type="ECO:0000259" key="12">
    <source>
        <dbReference type="PROSITE" id="PS50113"/>
    </source>
</evidence>
<gene>
    <name evidence="13" type="ORF">DV711_00625</name>
</gene>
<evidence type="ECO:0000256" key="7">
    <source>
        <dbReference type="SAM" id="Coils"/>
    </source>
</evidence>
<dbReference type="Pfam" id="PF13188">
    <property type="entry name" value="PAS_8"/>
    <property type="match status" value="1"/>
</dbReference>
<dbReference type="InterPro" id="IPR003594">
    <property type="entry name" value="HATPase_dom"/>
</dbReference>
<dbReference type="Gene3D" id="3.30.450.20">
    <property type="entry name" value="PAS domain"/>
    <property type="match status" value="1"/>
</dbReference>
<dbReference type="Gene3D" id="3.30.565.10">
    <property type="entry name" value="Histidine kinase-like ATPase, C-terminal domain"/>
    <property type="match status" value="1"/>
</dbReference>
<dbReference type="SMART" id="SM00387">
    <property type="entry name" value="HATPase_c"/>
    <property type="match status" value="1"/>
</dbReference>
<dbReference type="NCBIfam" id="TIGR00229">
    <property type="entry name" value="sensory_box"/>
    <property type="match status" value="1"/>
</dbReference>
<sequence length="613" mass="68291">MRKRSNCPPPPQDGFNPTELERPNTAAERDADGETSHGDEALLQNLIGLGDFSARKSYYPELLGKIDEIEQEKERYEWLFENALHGIFQARIDGPVTAANPAIARICGYASVDEFERIGDIGSQLFAVPQDYLNLLKLLRRHGQRVGFETQLLTADGNRVHISTNVLLKDPERGLIEAFVQDITERKRAQAELSRLNLELEQRVSDRTRELSELNRHLRLEIDERTQIERQLQQAKAEAEAANRSKDKYLAAASHDLLQPLNAARLLVSTLQDREQDAANRQLVERAHIALEGAESLLGDLLDIARLDANAVSAEPSSFCADQLLQQLHTEFEPVARDAGLQLRLVPCRSWIHSDARLLSRILRNFLSNAIRYTDSGAVLLGCRRRSQDTPNDAIEFLVCDTGPGIPADRLDEIYQEFHQLDNATSGQGVGLGLAIVDRIARILDHPIRVQSQPGRGSCFSVQVPLGQACEPQPLDTLAPAIGSGADLQQLSVLVIENEESIQMGMVALLEQWGCRVSCAADQQQALVCLQQQSPAVILADYHLDNELTGLAVLDALYRWCDSQQRPRPAALMITADRSVQLRQLLQQRGLQRLNKPIKPGKLRALISHLLSQ</sequence>
<dbReference type="GO" id="GO:0000155">
    <property type="term" value="F:phosphorelay sensor kinase activity"/>
    <property type="evidence" value="ECO:0007669"/>
    <property type="project" value="InterPro"/>
</dbReference>
<dbReference type="SMART" id="SM00448">
    <property type="entry name" value="REC"/>
    <property type="match status" value="1"/>
</dbReference>
<dbReference type="CDD" id="cd00156">
    <property type="entry name" value="REC"/>
    <property type="match status" value="1"/>
</dbReference>
<keyword evidence="5" id="KW-0418">Kinase</keyword>
<dbReference type="Proteomes" id="UP000253769">
    <property type="component" value="Unassembled WGS sequence"/>
</dbReference>
<evidence type="ECO:0000256" key="6">
    <source>
        <dbReference type="PROSITE-ProRule" id="PRU00169"/>
    </source>
</evidence>
<dbReference type="InterPro" id="IPR035965">
    <property type="entry name" value="PAS-like_dom_sf"/>
</dbReference>
<evidence type="ECO:0000313" key="13">
    <source>
        <dbReference type="EMBL" id="RDE24143.1"/>
    </source>
</evidence>
<dbReference type="PROSITE" id="PS50110">
    <property type="entry name" value="RESPONSE_REGULATORY"/>
    <property type="match status" value="1"/>
</dbReference>
<dbReference type="PANTHER" id="PTHR43047">
    <property type="entry name" value="TWO-COMPONENT HISTIDINE PROTEIN KINASE"/>
    <property type="match status" value="1"/>
</dbReference>
<keyword evidence="4" id="KW-0808">Transferase</keyword>
<comment type="caution">
    <text evidence="13">The sequence shown here is derived from an EMBL/GenBank/DDBJ whole genome shotgun (WGS) entry which is preliminary data.</text>
</comment>
<dbReference type="InterPro" id="IPR000700">
    <property type="entry name" value="PAS-assoc_C"/>
</dbReference>
<feature type="compositionally biased region" description="Basic and acidic residues" evidence="8">
    <location>
        <begin position="19"/>
        <end position="37"/>
    </location>
</feature>
<dbReference type="SMART" id="SM00388">
    <property type="entry name" value="HisKA"/>
    <property type="match status" value="1"/>
</dbReference>
<dbReference type="Pfam" id="PF02518">
    <property type="entry name" value="HATPase_c"/>
    <property type="match status" value="1"/>
</dbReference>
<dbReference type="OrthoDB" id="9764438at2"/>
<dbReference type="RefSeq" id="WP_114693725.1">
    <property type="nucleotide sequence ID" value="NZ_QQOH01000001.1"/>
</dbReference>
<dbReference type="CDD" id="cd00130">
    <property type="entry name" value="PAS"/>
    <property type="match status" value="1"/>
</dbReference>
<dbReference type="InterPro" id="IPR004358">
    <property type="entry name" value="Sig_transdc_His_kin-like_C"/>
</dbReference>
<feature type="coiled-coil region" evidence="7">
    <location>
        <begin position="186"/>
        <end position="252"/>
    </location>
</feature>
<dbReference type="SUPFAM" id="SSF47384">
    <property type="entry name" value="Homodimeric domain of signal transducing histidine kinase"/>
    <property type="match status" value="1"/>
</dbReference>
<accession>A0A369WSJ5</accession>
<dbReference type="Gene3D" id="1.10.287.130">
    <property type="match status" value="1"/>
</dbReference>
<name>A0A369WSJ5_9GAMM</name>
<evidence type="ECO:0000256" key="1">
    <source>
        <dbReference type="ARBA" id="ARBA00000085"/>
    </source>
</evidence>